<evidence type="ECO:0000313" key="1">
    <source>
        <dbReference type="EMBL" id="JAD26366.1"/>
    </source>
</evidence>
<reference evidence="1" key="1">
    <citation type="submission" date="2014-09" db="EMBL/GenBank/DDBJ databases">
        <authorList>
            <person name="Magalhaes I.L.F."/>
            <person name="Oliveira U."/>
            <person name="Santos F.R."/>
            <person name="Vidigal T.H.D.A."/>
            <person name="Brescovit A.D."/>
            <person name="Santos A.J."/>
        </authorList>
    </citation>
    <scope>NUCLEOTIDE SEQUENCE</scope>
    <source>
        <tissue evidence="1">Shoot tissue taken approximately 20 cm above the soil surface</tissue>
    </source>
</reference>
<reference evidence="1" key="2">
    <citation type="journal article" date="2015" name="Data Brief">
        <title>Shoot transcriptome of the giant reed, Arundo donax.</title>
        <authorList>
            <person name="Barrero R.A."/>
            <person name="Guerrero F.D."/>
            <person name="Moolhuijzen P."/>
            <person name="Goolsby J.A."/>
            <person name="Tidwell J."/>
            <person name="Bellgard S.E."/>
            <person name="Bellgard M.I."/>
        </authorList>
    </citation>
    <scope>NUCLEOTIDE SEQUENCE</scope>
    <source>
        <tissue evidence="1">Shoot tissue taken approximately 20 cm above the soil surface</tissue>
    </source>
</reference>
<protein>
    <submittedName>
        <fullName evidence="1">Uncharacterized protein</fullName>
    </submittedName>
</protein>
<dbReference type="EMBL" id="GBRH01271529">
    <property type="protein sequence ID" value="JAD26366.1"/>
    <property type="molecule type" value="Transcribed_RNA"/>
</dbReference>
<organism evidence="1">
    <name type="scientific">Arundo donax</name>
    <name type="common">Giant reed</name>
    <name type="synonym">Donax arundinaceus</name>
    <dbReference type="NCBI Taxonomy" id="35708"/>
    <lineage>
        <taxon>Eukaryota</taxon>
        <taxon>Viridiplantae</taxon>
        <taxon>Streptophyta</taxon>
        <taxon>Embryophyta</taxon>
        <taxon>Tracheophyta</taxon>
        <taxon>Spermatophyta</taxon>
        <taxon>Magnoliopsida</taxon>
        <taxon>Liliopsida</taxon>
        <taxon>Poales</taxon>
        <taxon>Poaceae</taxon>
        <taxon>PACMAD clade</taxon>
        <taxon>Arundinoideae</taxon>
        <taxon>Arundineae</taxon>
        <taxon>Arundo</taxon>
    </lineage>
</organism>
<proteinExistence type="predicted"/>
<sequence>MDRRETRIRGEKLLLGVLLTWGGHG</sequence>
<name>A0A0A8YJR4_ARUDO</name>
<dbReference type="AlphaFoldDB" id="A0A0A8YJR4"/>
<accession>A0A0A8YJR4</accession>